<reference evidence="3" key="2">
    <citation type="submission" date="2020-09" db="EMBL/GenBank/DDBJ databases">
        <authorList>
            <person name="Sun Q."/>
            <person name="Zhou Y."/>
        </authorList>
    </citation>
    <scope>NUCLEOTIDE SEQUENCE</scope>
    <source>
        <strain evidence="3">CGMCC 1.15322</strain>
    </source>
</reference>
<evidence type="ECO:0000259" key="2">
    <source>
        <dbReference type="SMART" id="SM00507"/>
    </source>
</evidence>
<dbReference type="Gene3D" id="1.10.30.50">
    <property type="match status" value="1"/>
</dbReference>
<dbReference type="AlphaFoldDB" id="A0A916SJQ4"/>
<evidence type="ECO:0000256" key="1">
    <source>
        <dbReference type="SAM" id="MobiDB-lite"/>
    </source>
</evidence>
<evidence type="ECO:0000313" key="3">
    <source>
        <dbReference type="EMBL" id="GGB03698.1"/>
    </source>
</evidence>
<protein>
    <recommendedName>
        <fullName evidence="2">HNH nuclease domain-containing protein</fullName>
    </recommendedName>
</protein>
<name>A0A916SJQ4_9BURK</name>
<feature type="domain" description="HNH nuclease" evidence="2">
    <location>
        <begin position="52"/>
        <end position="103"/>
    </location>
</feature>
<dbReference type="EMBL" id="BMIG01000009">
    <property type="protein sequence ID" value="GGB03698.1"/>
    <property type="molecule type" value="Genomic_DNA"/>
</dbReference>
<dbReference type="SMART" id="SM00507">
    <property type="entry name" value="HNHc"/>
    <property type="match status" value="1"/>
</dbReference>
<proteinExistence type="predicted"/>
<comment type="caution">
    <text evidence="3">The sequence shown here is derived from an EMBL/GenBank/DDBJ whole genome shotgun (WGS) entry which is preliminary data.</text>
</comment>
<feature type="region of interest" description="Disordered" evidence="1">
    <location>
        <begin position="145"/>
        <end position="166"/>
    </location>
</feature>
<sequence>MPNAIKRHKLPMLQPRLKELPPRLKVLSSRTLKQKQEANGRTLALDGAAWRKLRASVLSSEPLCRHCTARGLTVIATDLDHRDNNPANNDLINLVPLCHECHSRKTAKDMGHNVRMGCDMQGMPLDHDHPWFNAAQADLMRTAGLDGEKSPATEGPQTDWFPSVSP</sequence>
<evidence type="ECO:0000313" key="4">
    <source>
        <dbReference type="Proteomes" id="UP000620596"/>
    </source>
</evidence>
<dbReference type="Proteomes" id="UP000620596">
    <property type="component" value="Unassembled WGS sequence"/>
</dbReference>
<reference evidence="3" key="1">
    <citation type="journal article" date="2014" name="Int. J. Syst. Evol. Microbiol.">
        <title>Complete genome sequence of Corynebacterium casei LMG S-19264T (=DSM 44701T), isolated from a smear-ripened cheese.</title>
        <authorList>
            <consortium name="US DOE Joint Genome Institute (JGI-PGF)"/>
            <person name="Walter F."/>
            <person name="Albersmeier A."/>
            <person name="Kalinowski J."/>
            <person name="Ruckert C."/>
        </authorList>
    </citation>
    <scope>NUCLEOTIDE SEQUENCE</scope>
    <source>
        <strain evidence="3">CGMCC 1.15322</strain>
    </source>
</reference>
<dbReference type="RefSeq" id="WP_188708924.1">
    <property type="nucleotide sequence ID" value="NZ_BMIG01000009.1"/>
</dbReference>
<dbReference type="InterPro" id="IPR003615">
    <property type="entry name" value="HNH_nuc"/>
</dbReference>
<accession>A0A916SJQ4</accession>
<organism evidence="3 4">
    <name type="scientific">Polaromonas eurypsychrophila</name>
    <dbReference type="NCBI Taxonomy" id="1614635"/>
    <lineage>
        <taxon>Bacteria</taxon>
        <taxon>Pseudomonadati</taxon>
        <taxon>Pseudomonadota</taxon>
        <taxon>Betaproteobacteria</taxon>
        <taxon>Burkholderiales</taxon>
        <taxon>Comamonadaceae</taxon>
        <taxon>Polaromonas</taxon>
    </lineage>
</organism>
<gene>
    <name evidence="3" type="ORF">GCM10011496_25810</name>
</gene>
<keyword evidence="4" id="KW-1185">Reference proteome</keyword>
<dbReference type="CDD" id="cd00085">
    <property type="entry name" value="HNHc"/>
    <property type="match status" value="1"/>
</dbReference>